<evidence type="ECO:0000256" key="2">
    <source>
        <dbReference type="ARBA" id="ARBA00022833"/>
    </source>
</evidence>
<evidence type="ECO:0000259" key="8">
    <source>
        <dbReference type="PROSITE" id="PS50048"/>
    </source>
</evidence>
<evidence type="ECO:0000256" key="6">
    <source>
        <dbReference type="ARBA" id="ARBA00023242"/>
    </source>
</evidence>
<dbReference type="PANTHER" id="PTHR47171">
    <property type="entry name" value="FARA-RELATED"/>
    <property type="match status" value="1"/>
</dbReference>
<dbReference type="EMBL" id="LYCR01000052">
    <property type="protein sequence ID" value="OGM44669.1"/>
    <property type="molecule type" value="Genomic_DNA"/>
</dbReference>
<name>A0A1F7ZZL7_9EURO</name>
<dbReference type="GeneID" id="34450866"/>
<feature type="domain" description="Zn(2)-C6 fungal-type" evidence="8">
    <location>
        <begin position="11"/>
        <end position="40"/>
    </location>
</feature>
<evidence type="ECO:0000313" key="10">
    <source>
        <dbReference type="Proteomes" id="UP000179179"/>
    </source>
</evidence>
<keyword evidence="3" id="KW-0805">Transcription regulation</keyword>
<dbReference type="OrthoDB" id="5121955at2759"/>
<gene>
    <name evidence="9" type="ORF">ABOM_007476</name>
</gene>
<dbReference type="InterPro" id="IPR007219">
    <property type="entry name" value="XnlR_reg_dom"/>
</dbReference>
<dbReference type="PANTHER" id="PTHR47171:SF3">
    <property type="entry name" value="FARA-RELATED"/>
    <property type="match status" value="1"/>
</dbReference>
<keyword evidence="5" id="KW-0804">Transcription</keyword>
<dbReference type="PROSITE" id="PS50048">
    <property type="entry name" value="ZN2_CY6_FUNGAL_2"/>
    <property type="match status" value="1"/>
</dbReference>
<keyword evidence="10" id="KW-1185">Reference proteome</keyword>
<dbReference type="Pfam" id="PF00172">
    <property type="entry name" value="Zn_clus"/>
    <property type="match status" value="1"/>
</dbReference>
<dbReference type="Pfam" id="PF04082">
    <property type="entry name" value="Fungal_trans"/>
    <property type="match status" value="1"/>
</dbReference>
<keyword evidence="2" id="KW-0862">Zinc</keyword>
<dbReference type="InterPro" id="IPR052073">
    <property type="entry name" value="Amide_Lactam_Regulators"/>
</dbReference>
<sequence length="358" mass="40999">MPTAKTKCKVACKSCNLRRVKCDRTEEAPCTYCRLVGQDCQPIVSRRGKYKRNHDKSTDTRPALRRSSRKQQNERNPTSAVSVESTSDTIINTSSPSFGDGNTTAEARSCEPSNLQSSTPPPRQGYHYSSPSSDSKVVYYGDSFNLDYMLHEMGDPLGASRNGRTWEDALEHLYFSQLGQSTKTQIEEHSRNQRLQLRDIGALKPFEKNASDDLIKVFFEMCYPQCPIFDRADFQLKYEAGRVSPLVLQAVYFVALNHCSEEVYKRTGFENRYLATFTCYQRAKTLYDTNYESDAIATLQAVYLLSFWWGSPMEQKDMWYWTGIACNRAHSLGLHQRLVIDERFFELADAFLGKLIWG</sequence>
<organism evidence="9 10">
    <name type="scientific">Aspergillus bombycis</name>
    <dbReference type="NCBI Taxonomy" id="109264"/>
    <lineage>
        <taxon>Eukaryota</taxon>
        <taxon>Fungi</taxon>
        <taxon>Dikarya</taxon>
        <taxon>Ascomycota</taxon>
        <taxon>Pezizomycotina</taxon>
        <taxon>Eurotiomycetes</taxon>
        <taxon>Eurotiomycetidae</taxon>
        <taxon>Eurotiales</taxon>
        <taxon>Aspergillaceae</taxon>
        <taxon>Aspergillus</taxon>
    </lineage>
</organism>
<dbReference type="GO" id="GO:0008270">
    <property type="term" value="F:zinc ion binding"/>
    <property type="evidence" value="ECO:0007669"/>
    <property type="project" value="InterPro"/>
</dbReference>
<keyword evidence="6" id="KW-0539">Nucleus</keyword>
<dbReference type="InterPro" id="IPR001138">
    <property type="entry name" value="Zn2Cys6_DnaBD"/>
</dbReference>
<evidence type="ECO:0000256" key="7">
    <source>
        <dbReference type="SAM" id="MobiDB-lite"/>
    </source>
</evidence>
<proteinExistence type="predicted"/>
<reference evidence="9 10" key="1">
    <citation type="journal article" date="2016" name="Genome Biol. Evol.">
        <title>Draft genome sequence of an aflatoxigenic Aspergillus species, A. bombycis.</title>
        <authorList>
            <person name="Moore G.G."/>
            <person name="Mack B.M."/>
            <person name="Beltz S.B."/>
            <person name="Gilbert M.K."/>
        </authorList>
    </citation>
    <scope>NUCLEOTIDE SEQUENCE [LARGE SCALE GENOMIC DNA]</scope>
    <source>
        <strain evidence="10">NRRL 26010</strain>
    </source>
</reference>
<dbReference type="CDD" id="cd12148">
    <property type="entry name" value="fungal_TF_MHR"/>
    <property type="match status" value="1"/>
</dbReference>
<dbReference type="GO" id="GO:0000981">
    <property type="term" value="F:DNA-binding transcription factor activity, RNA polymerase II-specific"/>
    <property type="evidence" value="ECO:0007669"/>
    <property type="project" value="InterPro"/>
</dbReference>
<protein>
    <submittedName>
        <fullName evidence="9">Fungal specific transcription factor domain protein</fullName>
    </submittedName>
</protein>
<keyword evidence="4" id="KW-0238">DNA-binding</keyword>
<dbReference type="GO" id="GO:0003677">
    <property type="term" value="F:DNA binding"/>
    <property type="evidence" value="ECO:0007669"/>
    <property type="project" value="UniProtKB-KW"/>
</dbReference>
<dbReference type="Proteomes" id="UP000179179">
    <property type="component" value="Unassembled WGS sequence"/>
</dbReference>
<feature type="compositionally biased region" description="Polar residues" evidence="7">
    <location>
        <begin position="74"/>
        <end position="118"/>
    </location>
</feature>
<evidence type="ECO:0000256" key="3">
    <source>
        <dbReference type="ARBA" id="ARBA00023015"/>
    </source>
</evidence>
<accession>A0A1F7ZZL7</accession>
<evidence type="ECO:0000256" key="1">
    <source>
        <dbReference type="ARBA" id="ARBA00022723"/>
    </source>
</evidence>
<dbReference type="InterPro" id="IPR036864">
    <property type="entry name" value="Zn2-C6_fun-type_DNA-bd_sf"/>
</dbReference>
<evidence type="ECO:0000313" key="9">
    <source>
        <dbReference type="EMBL" id="OGM44669.1"/>
    </source>
</evidence>
<evidence type="ECO:0000256" key="4">
    <source>
        <dbReference type="ARBA" id="ARBA00023125"/>
    </source>
</evidence>
<comment type="caution">
    <text evidence="9">The sequence shown here is derived from an EMBL/GenBank/DDBJ whole genome shotgun (WGS) entry which is preliminary data.</text>
</comment>
<dbReference type="STRING" id="109264.A0A1F7ZZL7"/>
<dbReference type="GO" id="GO:0006351">
    <property type="term" value="P:DNA-templated transcription"/>
    <property type="evidence" value="ECO:0007669"/>
    <property type="project" value="InterPro"/>
</dbReference>
<evidence type="ECO:0000256" key="5">
    <source>
        <dbReference type="ARBA" id="ARBA00023163"/>
    </source>
</evidence>
<dbReference type="RefSeq" id="XP_022388386.1">
    <property type="nucleotide sequence ID" value="XM_022534605.1"/>
</dbReference>
<dbReference type="SUPFAM" id="SSF57701">
    <property type="entry name" value="Zn2/Cys6 DNA-binding domain"/>
    <property type="match status" value="1"/>
</dbReference>
<dbReference type="AlphaFoldDB" id="A0A1F7ZZL7"/>
<keyword evidence="1" id="KW-0479">Metal-binding</keyword>
<feature type="region of interest" description="Disordered" evidence="7">
    <location>
        <begin position="47"/>
        <end position="132"/>
    </location>
</feature>